<dbReference type="InterPro" id="IPR023366">
    <property type="entry name" value="ATP_synth_asu-like_sf"/>
</dbReference>
<dbReference type="EMBL" id="NOXX01000093">
    <property type="protein sequence ID" value="OYQ49692.1"/>
    <property type="molecule type" value="Genomic_DNA"/>
</dbReference>
<feature type="repeat" description="Lumazine-binding" evidence="10">
    <location>
        <begin position="96"/>
        <end position="192"/>
    </location>
</feature>
<feature type="domain" description="Lumazine-binding" evidence="11">
    <location>
        <begin position="1"/>
        <end position="95"/>
    </location>
</feature>
<comment type="catalytic activity">
    <reaction evidence="1">
        <text>2 6,7-dimethyl-8-(1-D-ribityl)lumazine + H(+) = 5-amino-6-(D-ribitylamino)uracil + riboflavin</text>
        <dbReference type="Rhea" id="RHEA:20772"/>
        <dbReference type="ChEBI" id="CHEBI:15378"/>
        <dbReference type="ChEBI" id="CHEBI:15934"/>
        <dbReference type="ChEBI" id="CHEBI:57986"/>
        <dbReference type="ChEBI" id="CHEBI:58201"/>
        <dbReference type="EC" id="2.5.1.9"/>
    </reaction>
</comment>
<evidence type="ECO:0000256" key="3">
    <source>
        <dbReference type="ARBA" id="ARBA00004887"/>
    </source>
</evidence>
<evidence type="ECO:0000256" key="8">
    <source>
        <dbReference type="ARBA" id="ARBA00022737"/>
    </source>
</evidence>
<keyword evidence="13" id="KW-1185">Reference proteome</keyword>
<accession>A0A256A7J2</accession>
<dbReference type="PANTHER" id="PTHR21098:SF12">
    <property type="entry name" value="RIBOFLAVIN SYNTHASE"/>
    <property type="match status" value="1"/>
</dbReference>
<keyword evidence="6" id="KW-0686">Riboflavin biosynthesis</keyword>
<dbReference type="Proteomes" id="UP000216035">
    <property type="component" value="Unassembled WGS sequence"/>
</dbReference>
<evidence type="ECO:0000259" key="11">
    <source>
        <dbReference type="PROSITE" id="PS51177"/>
    </source>
</evidence>
<evidence type="ECO:0000256" key="9">
    <source>
        <dbReference type="NCBIfam" id="TIGR00187"/>
    </source>
</evidence>
<evidence type="ECO:0000256" key="7">
    <source>
        <dbReference type="ARBA" id="ARBA00022679"/>
    </source>
</evidence>
<dbReference type="RefSeq" id="WP_094484959.1">
    <property type="nucleotide sequence ID" value="NZ_NOXX01000093.1"/>
</dbReference>
<dbReference type="InterPro" id="IPR001783">
    <property type="entry name" value="Lumazine-bd"/>
</dbReference>
<evidence type="ECO:0000313" key="12">
    <source>
        <dbReference type="EMBL" id="OYQ49692.1"/>
    </source>
</evidence>
<evidence type="ECO:0000256" key="6">
    <source>
        <dbReference type="ARBA" id="ARBA00022619"/>
    </source>
</evidence>
<name>A0A256A7J2_9FLAO</name>
<dbReference type="PIRSF" id="PIRSF000498">
    <property type="entry name" value="Riboflavin_syn_A"/>
    <property type="match status" value="1"/>
</dbReference>
<keyword evidence="7" id="KW-0808">Transferase</keyword>
<dbReference type="GO" id="GO:0004746">
    <property type="term" value="F:riboflavin synthase activity"/>
    <property type="evidence" value="ECO:0007669"/>
    <property type="project" value="UniProtKB-UniRule"/>
</dbReference>
<evidence type="ECO:0000256" key="10">
    <source>
        <dbReference type="PROSITE-ProRule" id="PRU00524"/>
    </source>
</evidence>
<dbReference type="InterPro" id="IPR026017">
    <property type="entry name" value="Lumazine-bd_dom"/>
</dbReference>
<comment type="caution">
    <text evidence="12">The sequence shown here is derived from an EMBL/GenBank/DDBJ whole genome shotgun (WGS) entry which is preliminary data.</text>
</comment>
<dbReference type="EC" id="2.5.1.9" evidence="4 9"/>
<keyword evidence="8" id="KW-0677">Repeat</keyword>
<dbReference type="AlphaFoldDB" id="A0A256A7J2"/>
<evidence type="ECO:0000256" key="1">
    <source>
        <dbReference type="ARBA" id="ARBA00000968"/>
    </source>
</evidence>
<dbReference type="SUPFAM" id="SSF63380">
    <property type="entry name" value="Riboflavin synthase domain-like"/>
    <property type="match status" value="2"/>
</dbReference>
<dbReference type="NCBIfam" id="TIGR00187">
    <property type="entry name" value="ribE"/>
    <property type="match status" value="1"/>
</dbReference>
<reference evidence="12 13" key="1">
    <citation type="submission" date="2017-07" db="EMBL/GenBank/DDBJ databases">
        <title>Flavobacterium cyanobacteriorum sp. nov., isolated from cyanobacterial aggregates in a eutrophic lake.</title>
        <authorList>
            <person name="Cai H."/>
        </authorList>
    </citation>
    <scope>NUCLEOTIDE SEQUENCE [LARGE SCALE GENOMIC DNA]</scope>
    <source>
        <strain evidence="12 13">TH167</strain>
    </source>
</reference>
<dbReference type="GO" id="GO:0009231">
    <property type="term" value="P:riboflavin biosynthetic process"/>
    <property type="evidence" value="ECO:0007669"/>
    <property type="project" value="UniProtKB-KW"/>
</dbReference>
<dbReference type="PROSITE" id="PS51177">
    <property type="entry name" value="LUMAZINE_BIND"/>
    <property type="match status" value="2"/>
</dbReference>
<dbReference type="PANTHER" id="PTHR21098">
    <property type="entry name" value="RIBOFLAVIN SYNTHASE ALPHA CHAIN"/>
    <property type="match status" value="1"/>
</dbReference>
<protein>
    <recommendedName>
        <fullName evidence="5 9">Riboflavin synthase</fullName>
        <ecNumber evidence="4 9">2.5.1.9</ecNumber>
    </recommendedName>
</protein>
<feature type="repeat" description="Lumazine-binding" evidence="10">
    <location>
        <begin position="1"/>
        <end position="95"/>
    </location>
</feature>
<feature type="domain" description="Lumazine-binding" evidence="11">
    <location>
        <begin position="96"/>
        <end position="192"/>
    </location>
</feature>
<comment type="pathway">
    <text evidence="3">Cofactor biosynthesis; riboflavin biosynthesis; riboflavin from 2-hydroxy-3-oxobutyl phosphate and 5-amino-6-(D-ribitylamino)uracil: step 2/2.</text>
</comment>
<dbReference type="CDD" id="cd00402">
    <property type="entry name" value="Riboflavin_synthase_like"/>
    <property type="match status" value="1"/>
</dbReference>
<gene>
    <name evidence="12" type="ORF">CHX27_01250</name>
</gene>
<evidence type="ECO:0000313" key="13">
    <source>
        <dbReference type="Proteomes" id="UP000216035"/>
    </source>
</evidence>
<sequence>MFTGIIETLGEIKSIEHTDANVHLWVESEFTHQLKIDQSVAHNGVCLTVVAIEGASYKVTAIQETILKTTLGSWSVGDRVNLERGMRLGDRLDGHIVQGHVDQTAVCTAVENENGSWKYHFQYNTNLGNVTIPKGSITVNGVSLTVVDSTLSAFSVAIIPFTYEHTNFQYLKVGDSVNLEFDVIGKYVSRLYELKQLT</sequence>
<dbReference type="FunFam" id="2.40.30.20:FF:000003">
    <property type="entry name" value="Riboflavin synthase, alpha subunit"/>
    <property type="match status" value="1"/>
</dbReference>
<organism evidence="12 13">
    <name type="scientific">Flavobacterium aurantiibacter</name>
    <dbReference type="NCBI Taxonomy" id="2023067"/>
    <lineage>
        <taxon>Bacteria</taxon>
        <taxon>Pseudomonadati</taxon>
        <taxon>Bacteroidota</taxon>
        <taxon>Flavobacteriia</taxon>
        <taxon>Flavobacteriales</taxon>
        <taxon>Flavobacteriaceae</taxon>
        <taxon>Flavobacterium</taxon>
    </lineage>
</organism>
<evidence type="ECO:0000256" key="4">
    <source>
        <dbReference type="ARBA" id="ARBA00012827"/>
    </source>
</evidence>
<dbReference type="NCBIfam" id="NF006767">
    <property type="entry name" value="PRK09289.1"/>
    <property type="match status" value="1"/>
</dbReference>
<dbReference type="InterPro" id="IPR017938">
    <property type="entry name" value="Riboflavin_synthase-like_b-brl"/>
</dbReference>
<dbReference type="Gene3D" id="2.40.30.20">
    <property type="match status" value="2"/>
</dbReference>
<evidence type="ECO:0000256" key="5">
    <source>
        <dbReference type="ARBA" id="ARBA00013950"/>
    </source>
</evidence>
<dbReference type="OrthoDB" id="9788537at2"/>
<proteinExistence type="predicted"/>
<dbReference type="Pfam" id="PF00677">
    <property type="entry name" value="Lum_binding"/>
    <property type="match status" value="2"/>
</dbReference>
<evidence type="ECO:0000256" key="2">
    <source>
        <dbReference type="ARBA" id="ARBA00002803"/>
    </source>
</evidence>
<comment type="function">
    <text evidence="2">Catalyzes the dismutation of two molecules of 6,7-dimethyl-8-ribityllumazine, resulting in the formation of riboflavin and 5-amino-6-(D-ribitylamino)uracil.</text>
</comment>